<dbReference type="EMBL" id="KQ483618">
    <property type="protein sequence ID" value="KYP44661.1"/>
    <property type="molecule type" value="Genomic_DNA"/>
</dbReference>
<organism evidence="2 3">
    <name type="scientific">Cajanus cajan</name>
    <name type="common">Pigeon pea</name>
    <name type="synonym">Cajanus indicus</name>
    <dbReference type="NCBI Taxonomy" id="3821"/>
    <lineage>
        <taxon>Eukaryota</taxon>
        <taxon>Viridiplantae</taxon>
        <taxon>Streptophyta</taxon>
        <taxon>Embryophyta</taxon>
        <taxon>Tracheophyta</taxon>
        <taxon>Spermatophyta</taxon>
        <taxon>Magnoliopsida</taxon>
        <taxon>eudicotyledons</taxon>
        <taxon>Gunneridae</taxon>
        <taxon>Pentapetalae</taxon>
        <taxon>rosids</taxon>
        <taxon>fabids</taxon>
        <taxon>Fabales</taxon>
        <taxon>Fabaceae</taxon>
        <taxon>Papilionoideae</taxon>
        <taxon>50 kb inversion clade</taxon>
        <taxon>NPAAA clade</taxon>
        <taxon>indigoferoid/millettioid clade</taxon>
        <taxon>Phaseoleae</taxon>
        <taxon>Cajanus</taxon>
    </lineage>
</organism>
<dbReference type="Gramene" id="C.cajan_35823.t">
    <property type="protein sequence ID" value="C.cajan_35823.t.cds1"/>
    <property type="gene ID" value="C.cajan_35823"/>
</dbReference>
<dbReference type="Pfam" id="PF07727">
    <property type="entry name" value="RVT_2"/>
    <property type="match status" value="1"/>
</dbReference>
<dbReference type="InterPro" id="IPR013103">
    <property type="entry name" value="RVT_2"/>
</dbReference>
<gene>
    <name evidence="2" type="ORF">KK1_033820</name>
</gene>
<accession>A0A151RQ46</accession>
<protein>
    <submittedName>
        <fullName evidence="2">Copia protein</fullName>
    </submittedName>
</protein>
<feature type="domain" description="Reverse transcriptase Ty1/copia-type" evidence="1">
    <location>
        <begin position="11"/>
        <end position="129"/>
    </location>
</feature>
<dbReference type="OMA" id="IRIHIAF"/>
<evidence type="ECO:0000313" key="2">
    <source>
        <dbReference type="EMBL" id="KYP44661.1"/>
    </source>
</evidence>
<evidence type="ECO:0000313" key="3">
    <source>
        <dbReference type="Proteomes" id="UP000075243"/>
    </source>
</evidence>
<evidence type="ECO:0000259" key="1">
    <source>
        <dbReference type="Pfam" id="PF07727"/>
    </source>
</evidence>
<dbReference type="Proteomes" id="UP000075243">
    <property type="component" value="Unassembled WGS sequence"/>
</dbReference>
<dbReference type="AlphaFoldDB" id="A0A151RQ46"/>
<name>A0A151RQ46_CAJCA</name>
<sequence length="133" mass="15949">MQEKLNQFERNQVWELVNRPINHTIIGTKWIYRNKLDEHGIVIRNKARLVAKGYNQEEDIDYEETYTPVARLEAIRMLLAYASIMEFKLYQMDVKSAFLNGFIQEEVYVEQPPGFENSEFPNHVFKLKRIYMD</sequence>
<keyword evidence="3" id="KW-1185">Reference proteome</keyword>
<proteinExistence type="predicted"/>
<reference evidence="2" key="1">
    <citation type="journal article" date="2012" name="Nat. Biotechnol.">
        <title>Draft genome sequence of pigeonpea (Cajanus cajan), an orphan legume crop of resource-poor farmers.</title>
        <authorList>
            <person name="Varshney R.K."/>
            <person name="Chen W."/>
            <person name="Li Y."/>
            <person name="Bharti A.K."/>
            <person name="Saxena R.K."/>
            <person name="Schlueter J.A."/>
            <person name="Donoghue M.T."/>
            <person name="Azam S."/>
            <person name="Fan G."/>
            <person name="Whaley A.M."/>
            <person name="Farmer A.D."/>
            <person name="Sheridan J."/>
            <person name="Iwata A."/>
            <person name="Tuteja R."/>
            <person name="Penmetsa R.V."/>
            <person name="Wu W."/>
            <person name="Upadhyaya H.D."/>
            <person name="Yang S.P."/>
            <person name="Shah T."/>
            <person name="Saxena K.B."/>
            <person name="Michael T."/>
            <person name="McCombie W.R."/>
            <person name="Yang B."/>
            <person name="Zhang G."/>
            <person name="Yang H."/>
            <person name="Wang J."/>
            <person name="Spillane C."/>
            <person name="Cook D.R."/>
            <person name="May G.D."/>
            <person name="Xu X."/>
            <person name="Jackson S.A."/>
        </authorList>
    </citation>
    <scope>NUCLEOTIDE SEQUENCE [LARGE SCALE GENOMIC DNA]</scope>
</reference>